<protein>
    <submittedName>
        <fullName evidence="2">Uncharacterized protein</fullName>
    </submittedName>
</protein>
<feature type="compositionally biased region" description="Acidic residues" evidence="1">
    <location>
        <begin position="134"/>
        <end position="143"/>
    </location>
</feature>
<dbReference type="AlphaFoldDB" id="A0AAD5SE92"/>
<proteinExistence type="predicted"/>
<dbReference type="EMBL" id="JADGJD010000207">
    <property type="protein sequence ID" value="KAJ3053444.1"/>
    <property type="molecule type" value="Genomic_DNA"/>
</dbReference>
<evidence type="ECO:0000256" key="1">
    <source>
        <dbReference type="SAM" id="MobiDB-lite"/>
    </source>
</evidence>
<evidence type="ECO:0000313" key="2">
    <source>
        <dbReference type="EMBL" id="KAJ3053444.1"/>
    </source>
</evidence>
<feature type="compositionally biased region" description="Low complexity" evidence="1">
    <location>
        <begin position="61"/>
        <end position="77"/>
    </location>
</feature>
<name>A0AAD5SE92_9FUNG</name>
<evidence type="ECO:0000313" key="3">
    <source>
        <dbReference type="Proteomes" id="UP001212841"/>
    </source>
</evidence>
<accession>A0AAD5SE92</accession>
<comment type="caution">
    <text evidence="2">The sequence shown here is derived from an EMBL/GenBank/DDBJ whole genome shotgun (WGS) entry which is preliminary data.</text>
</comment>
<feature type="region of interest" description="Disordered" evidence="1">
    <location>
        <begin position="60"/>
        <end position="117"/>
    </location>
</feature>
<reference evidence="2" key="1">
    <citation type="submission" date="2020-05" db="EMBL/GenBank/DDBJ databases">
        <title>Phylogenomic resolution of chytrid fungi.</title>
        <authorList>
            <person name="Stajich J.E."/>
            <person name="Amses K."/>
            <person name="Simmons R."/>
            <person name="Seto K."/>
            <person name="Myers J."/>
            <person name="Bonds A."/>
            <person name="Quandt C.A."/>
            <person name="Barry K."/>
            <person name="Liu P."/>
            <person name="Grigoriev I."/>
            <person name="Longcore J.E."/>
            <person name="James T.Y."/>
        </authorList>
    </citation>
    <scope>NUCLEOTIDE SEQUENCE</scope>
    <source>
        <strain evidence="2">JEL0318</strain>
    </source>
</reference>
<sequence length="275" mass="29065">MTENSLPSGKMAVVAALREVQQHVSAALLSMRSDLEAATHHIEAALQAVEKTMAVLLGDEASASTQQSAPSSAFATPRPLGKDSEVPPMMRAASTISQLSQVSHAESCDSGTSVPKLPRSATEALNALLGTQPSDEEKEEDAEGVGRDGGLDDDEDEDSDLEDGDDEVHDGDLLNQPPRTPHASSIVLTPISPETPETPLQPSTTTLTTADGAVVRLERLPTLQPTTSTLTRTESQISRLLTSAFMDAEDEEDVDAEASIASETFACVFPTCKQK</sequence>
<organism evidence="2 3">
    <name type="scientific">Rhizophlyctis rosea</name>
    <dbReference type="NCBI Taxonomy" id="64517"/>
    <lineage>
        <taxon>Eukaryota</taxon>
        <taxon>Fungi</taxon>
        <taxon>Fungi incertae sedis</taxon>
        <taxon>Chytridiomycota</taxon>
        <taxon>Chytridiomycota incertae sedis</taxon>
        <taxon>Chytridiomycetes</taxon>
        <taxon>Rhizophlyctidales</taxon>
        <taxon>Rhizophlyctidaceae</taxon>
        <taxon>Rhizophlyctis</taxon>
    </lineage>
</organism>
<feature type="compositionally biased region" description="Low complexity" evidence="1">
    <location>
        <begin position="192"/>
        <end position="207"/>
    </location>
</feature>
<feature type="compositionally biased region" description="Polar residues" evidence="1">
    <location>
        <begin position="94"/>
        <end position="113"/>
    </location>
</feature>
<keyword evidence="3" id="KW-1185">Reference proteome</keyword>
<feature type="region of interest" description="Disordered" evidence="1">
    <location>
        <begin position="129"/>
        <end position="207"/>
    </location>
</feature>
<feature type="compositionally biased region" description="Acidic residues" evidence="1">
    <location>
        <begin position="151"/>
        <end position="169"/>
    </location>
</feature>
<dbReference type="Proteomes" id="UP001212841">
    <property type="component" value="Unassembled WGS sequence"/>
</dbReference>
<gene>
    <name evidence="2" type="ORF">HK097_004258</name>
</gene>